<reference evidence="4" key="1">
    <citation type="submission" date="2021-01" db="EMBL/GenBank/DDBJ databases">
        <authorList>
            <person name="Corre E."/>
            <person name="Pelletier E."/>
            <person name="Niang G."/>
            <person name="Scheremetjew M."/>
            <person name="Finn R."/>
            <person name="Kale V."/>
            <person name="Holt S."/>
            <person name="Cochrane G."/>
            <person name="Meng A."/>
            <person name="Brown T."/>
            <person name="Cohen L."/>
        </authorList>
    </citation>
    <scope>NUCLEOTIDE SEQUENCE</scope>
    <source>
        <strain evidence="4">SAG 36.94</strain>
    </source>
</reference>
<evidence type="ECO:0000256" key="3">
    <source>
        <dbReference type="SAM" id="MobiDB-lite"/>
    </source>
</evidence>
<proteinExistence type="inferred from homology"/>
<dbReference type="AlphaFoldDB" id="A0A7S1XG52"/>
<evidence type="ECO:0000256" key="1">
    <source>
        <dbReference type="ARBA" id="ARBA00043985"/>
    </source>
</evidence>
<feature type="region of interest" description="Disordered" evidence="3">
    <location>
        <begin position="229"/>
        <end position="248"/>
    </location>
</feature>
<accession>A0A7S1XG52</accession>
<keyword evidence="2" id="KW-0175">Coiled coil</keyword>
<dbReference type="Pfam" id="PF04012">
    <property type="entry name" value="PspA_IM30"/>
    <property type="match status" value="1"/>
</dbReference>
<feature type="coiled-coil region" evidence="2">
    <location>
        <begin position="157"/>
        <end position="191"/>
    </location>
</feature>
<dbReference type="InterPro" id="IPR007157">
    <property type="entry name" value="PspA_VIPP1"/>
</dbReference>
<evidence type="ECO:0000313" key="4">
    <source>
        <dbReference type="EMBL" id="CAD9235774.1"/>
    </source>
</evidence>
<sequence length="298" mass="33022">MNGFIGGCSVGRNDFVTGKVKIRTELCPAVLQTQGLSGWKVVGHRGTVSMNLVDRFFRVVRSNINSLISSVEDPEKIISQTVTDMQADLVKVRQAYAEVNATTKRLEKQKQQADATANEWLKRAQLALTKGDEGLAREALLRKKQQEEISTSLGAQLGSMQENVAKLYNSMQQLEAKISEARLKKDQYIARARTAKTSQKVNDMLGNVSTSGALDAFERMKEKVEQLETQAEVSREISAGSTGTDPSLESRFRALETGTVDDELQKMKNQMKGQSPFVLPPNPAIDAEIERMKREQGL</sequence>
<comment type="similarity">
    <text evidence="1">Belongs to the PspA/Vipp/IM30 family.</text>
</comment>
<dbReference type="PANTHER" id="PTHR31088:SF6">
    <property type="entry name" value="PHAGE SHOCK PROTEIN A"/>
    <property type="match status" value="1"/>
</dbReference>
<evidence type="ECO:0008006" key="5">
    <source>
        <dbReference type="Google" id="ProtNLM"/>
    </source>
</evidence>
<dbReference type="EMBL" id="HBGH01014170">
    <property type="protein sequence ID" value="CAD9235774.1"/>
    <property type="molecule type" value="Transcribed_RNA"/>
</dbReference>
<dbReference type="PANTHER" id="PTHR31088">
    <property type="entry name" value="MEMBRANE-ASSOCIATED PROTEIN VIPP1, CHLOROPLASTIC"/>
    <property type="match status" value="1"/>
</dbReference>
<evidence type="ECO:0000256" key="2">
    <source>
        <dbReference type="SAM" id="Coils"/>
    </source>
</evidence>
<organism evidence="4">
    <name type="scientific">Compsopogon caeruleus</name>
    <dbReference type="NCBI Taxonomy" id="31354"/>
    <lineage>
        <taxon>Eukaryota</taxon>
        <taxon>Rhodophyta</taxon>
        <taxon>Compsopogonophyceae</taxon>
        <taxon>Compsopogonales</taxon>
        <taxon>Compsopogonaceae</taxon>
        <taxon>Compsopogon</taxon>
    </lineage>
</organism>
<gene>
    <name evidence="4" type="ORF">CCAE0312_LOCUS7865</name>
</gene>
<name>A0A7S1XG52_9RHOD</name>
<feature type="coiled-coil region" evidence="2">
    <location>
        <begin position="89"/>
        <end position="123"/>
    </location>
</feature>
<protein>
    <recommendedName>
        <fullName evidence="5">PspA/IM30 family protein</fullName>
    </recommendedName>
</protein>